<dbReference type="PROSITE" id="PS50802">
    <property type="entry name" value="OTU"/>
    <property type="match status" value="1"/>
</dbReference>
<comment type="caution">
    <text evidence="9">The sequence shown here is derived from an EMBL/GenBank/DDBJ whole genome shotgun (WGS) entry which is preliminary data.</text>
</comment>
<feature type="compositionally biased region" description="Polar residues" evidence="7">
    <location>
        <begin position="605"/>
        <end position="625"/>
    </location>
</feature>
<evidence type="ECO:0000313" key="10">
    <source>
        <dbReference type="Proteomes" id="UP001201980"/>
    </source>
</evidence>
<feature type="compositionally biased region" description="Pro residues" evidence="7">
    <location>
        <begin position="94"/>
        <end position="104"/>
    </location>
</feature>
<protein>
    <recommendedName>
        <fullName evidence="2">ubiquitinyl hydrolase 1</fullName>
        <ecNumber evidence="2">3.4.19.12</ecNumber>
    </recommendedName>
</protein>
<dbReference type="CDD" id="cd22749">
    <property type="entry name" value="Otubain_C65"/>
    <property type="match status" value="1"/>
</dbReference>
<evidence type="ECO:0000256" key="3">
    <source>
        <dbReference type="ARBA" id="ARBA00022670"/>
    </source>
</evidence>
<dbReference type="InterPro" id="IPR042468">
    <property type="entry name" value="Peptidase_C65_otubain_sub1"/>
</dbReference>
<dbReference type="Pfam" id="PF10275">
    <property type="entry name" value="Peptidase_C65"/>
    <property type="match status" value="1"/>
</dbReference>
<keyword evidence="3" id="KW-0645">Protease</keyword>
<keyword evidence="6" id="KW-0788">Thiol protease</keyword>
<dbReference type="GO" id="GO:0004843">
    <property type="term" value="F:cysteine-type deubiquitinase activity"/>
    <property type="evidence" value="ECO:0007669"/>
    <property type="project" value="UniProtKB-EC"/>
</dbReference>
<dbReference type="Proteomes" id="UP001201980">
    <property type="component" value="Unassembled WGS sequence"/>
</dbReference>
<dbReference type="GO" id="GO:0006508">
    <property type="term" value="P:proteolysis"/>
    <property type="evidence" value="ECO:0007669"/>
    <property type="project" value="UniProtKB-KW"/>
</dbReference>
<dbReference type="InterPro" id="IPR042467">
    <property type="entry name" value="Peptidase_C65_otubain_sub2"/>
</dbReference>
<gene>
    <name evidence="9" type="ORF">MKZ38_010167</name>
</gene>
<accession>A0AAD5WUN5</accession>
<evidence type="ECO:0000256" key="2">
    <source>
        <dbReference type="ARBA" id="ARBA00012759"/>
    </source>
</evidence>
<reference evidence="9" key="1">
    <citation type="submission" date="2022-07" db="EMBL/GenBank/DDBJ databases">
        <title>Draft genome sequence of Zalerion maritima ATCC 34329, a (micro)plastics degrading marine fungus.</title>
        <authorList>
            <person name="Paco A."/>
            <person name="Goncalves M.F.M."/>
            <person name="Rocha-Santos T.A.P."/>
            <person name="Alves A."/>
        </authorList>
    </citation>
    <scope>NUCLEOTIDE SEQUENCE</scope>
    <source>
        <strain evidence="9">ATCC 34329</strain>
    </source>
</reference>
<organism evidence="9 10">
    <name type="scientific">Zalerion maritima</name>
    <dbReference type="NCBI Taxonomy" id="339359"/>
    <lineage>
        <taxon>Eukaryota</taxon>
        <taxon>Fungi</taxon>
        <taxon>Dikarya</taxon>
        <taxon>Ascomycota</taxon>
        <taxon>Pezizomycotina</taxon>
        <taxon>Sordariomycetes</taxon>
        <taxon>Lulworthiomycetidae</taxon>
        <taxon>Lulworthiales</taxon>
        <taxon>Lulworthiaceae</taxon>
        <taxon>Zalerion</taxon>
    </lineage>
</organism>
<dbReference type="InterPro" id="IPR038765">
    <property type="entry name" value="Papain-like_cys_pep_sf"/>
</dbReference>
<feature type="region of interest" description="Disordered" evidence="7">
    <location>
        <begin position="597"/>
        <end position="648"/>
    </location>
</feature>
<feature type="compositionally biased region" description="Low complexity" evidence="7">
    <location>
        <begin position="55"/>
        <end position="74"/>
    </location>
</feature>
<comment type="catalytic activity">
    <reaction evidence="1">
        <text>Thiol-dependent hydrolysis of ester, thioester, amide, peptide and isopeptide bonds formed by the C-terminal Gly of ubiquitin (a 76-residue protein attached to proteins as an intracellular targeting signal).</text>
        <dbReference type="EC" id="3.4.19.12"/>
    </reaction>
</comment>
<dbReference type="GO" id="GO:0071108">
    <property type="term" value="P:protein K48-linked deubiquitination"/>
    <property type="evidence" value="ECO:0007669"/>
    <property type="project" value="TreeGrafter"/>
</dbReference>
<keyword evidence="5" id="KW-0378">Hydrolase</keyword>
<dbReference type="EMBL" id="JAKWBI020000086">
    <property type="protein sequence ID" value="KAJ2903282.1"/>
    <property type="molecule type" value="Genomic_DNA"/>
</dbReference>
<feature type="domain" description="OTU" evidence="8">
    <location>
        <begin position="262"/>
        <end position="470"/>
    </location>
</feature>
<evidence type="ECO:0000256" key="6">
    <source>
        <dbReference type="ARBA" id="ARBA00022807"/>
    </source>
</evidence>
<dbReference type="GO" id="GO:0043130">
    <property type="term" value="F:ubiquitin binding"/>
    <property type="evidence" value="ECO:0007669"/>
    <property type="project" value="TreeGrafter"/>
</dbReference>
<dbReference type="PANTHER" id="PTHR12931">
    <property type="entry name" value="UBIQUITIN THIOLESTERASE PROTEIN OTUB"/>
    <property type="match status" value="1"/>
</dbReference>
<dbReference type="AlphaFoldDB" id="A0AAD5WUN5"/>
<dbReference type="Gene3D" id="3.30.200.60">
    <property type="entry name" value="Peptidase C65 Otubain, subdomain 1"/>
    <property type="match status" value="1"/>
</dbReference>
<feature type="compositionally biased region" description="Low complexity" evidence="7">
    <location>
        <begin position="81"/>
        <end position="93"/>
    </location>
</feature>
<evidence type="ECO:0000256" key="5">
    <source>
        <dbReference type="ARBA" id="ARBA00022801"/>
    </source>
</evidence>
<dbReference type="InterPro" id="IPR003323">
    <property type="entry name" value="OTU_dom"/>
</dbReference>
<proteinExistence type="predicted"/>
<evidence type="ECO:0000313" key="9">
    <source>
        <dbReference type="EMBL" id="KAJ2903282.1"/>
    </source>
</evidence>
<keyword evidence="10" id="KW-1185">Reference proteome</keyword>
<evidence type="ECO:0000256" key="1">
    <source>
        <dbReference type="ARBA" id="ARBA00000707"/>
    </source>
</evidence>
<dbReference type="PANTHER" id="PTHR12931:SF15">
    <property type="entry name" value="UBIQUITIN THIOESTERASE OTUBAIN-LIKE"/>
    <property type="match status" value="1"/>
</dbReference>
<dbReference type="Gene3D" id="1.20.1300.20">
    <property type="entry name" value="Peptidase C65 Otubain, subdomain 2"/>
    <property type="match status" value="1"/>
</dbReference>
<sequence length="648" mass="70565">MFQPQPTPYASFAYGVGPDIPSFAFQSQSGGGAPGPPTFLYSTGSQPTSSFLPVSAAVSTPGPGPAPASSAAAAPAPPPSISSSSSPSQRHPGTGPPLLPPHHLPPSSAAVSVAASAVAPGASPSPHLSRHHQLQHRPHPHNHTRAHMRQRQHPPRRHNQHQHQHPHLSHYALRSQVKMEGDLQQLSEIAAQEAAARDYKAQHQVRLTRNLAGRFVVLTNILPQFQGPPVGDKTPSEAITDEYAKADPIYVQKTIALPQTYSHYRPIRGDGNCGWRAIAFAYFEYLVNTGDGNFVDGELARLTSLNNFLVQNGYDMTLLEDMIQETLDLVRDIGENIHNREAAMLVLTARFAEESSDNAIIYHMRMLAAACMKSDPGPFADFIIDGGGVPEYIQTTIEALHHEIDQIGIGLLVKMLLEPAGLCLEIAYLDRTPGTSVNTYRIPESPESDTTAATLCLLFRPDHYDIVYRLPPPPVQVHRATGFTQQLQIAQTPGGGMSGFASVDMGPLASALMAGYGSSQGISPLAPPSQASPLSETYSPVSQQVWPIVPTYADHMAQAPLQRPLSPTSAQPPPPMEADLDRQVRFSKYNYRELVEDPGYPEPTYKTTAFKNSQYNKAHYNNPNFQPEEYNPSEDGFERGGHKKKGQW</sequence>
<feature type="compositionally biased region" description="Polar residues" evidence="7">
    <location>
        <begin position="40"/>
        <end position="52"/>
    </location>
</feature>
<dbReference type="SUPFAM" id="SSF54001">
    <property type="entry name" value="Cysteine proteinases"/>
    <property type="match status" value="1"/>
</dbReference>
<feature type="region of interest" description="Disordered" evidence="7">
    <location>
        <begin position="23"/>
        <end position="168"/>
    </location>
</feature>
<evidence type="ECO:0000256" key="4">
    <source>
        <dbReference type="ARBA" id="ARBA00022786"/>
    </source>
</evidence>
<dbReference type="GO" id="GO:0005634">
    <property type="term" value="C:nucleus"/>
    <property type="evidence" value="ECO:0007669"/>
    <property type="project" value="TreeGrafter"/>
</dbReference>
<feature type="compositionally biased region" description="Low complexity" evidence="7">
    <location>
        <begin position="105"/>
        <end position="127"/>
    </location>
</feature>
<dbReference type="EC" id="3.4.19.12" evidence="2"/>
<name>A0AAD5WUN5_9PEZI</name>
<keyword evidence="4" id="KW-0833">Ubl conjugation pathway</keyword>
<dbReference type="InterPro" id="IPR019400">
    <property type="entry name" value="Peptidase_C65_otubain"/>
</dbReference>
<evidence type="ECO:0000259" key="8">
    <source>
        <dbReference type="PROSITE" id="PS50802"/>
    </source>
</evidence>
<feature type="compositionally biased region" description="Basic residues" evidence="7">
    <location>
        <begin position="128"/>
        <end position="168"/>
    </location>
</feature>
<evidence type="ECO:0000256" key="7">
    <source>
        <dbReference type="SAM" id="MobiDB-lite"/>
    </source>
</evidence>